<evidence type="ECO:0000313" key="1">
    <source>
        <dbReference type="EMBL" id="RGC17677.1"/>
    </source>
</evidence>
<dbReference type="Proteomes" id="UP000260025">
    <property type="component" value="Unassembled WGS sequence"/>
</dbReference>
<dbReference type="AlphaFoldDB" id="A0A3E2W100"/>
<proteinExistence type="predicted"/>
<accession>A0A3E2W100</accession>
<organism evidence="1 2">
    <name type="scientific">Clostridium innocuum</name>
    <dbReference type="NCBI Taxonomy" id="1522"/>
    <lineage>
        <taxon>Bacteria</taxon>
        <taxon>Bacillati</taxon>
        <taxon>Bacillota</taxon>
        <taxon>Clostridia</taxon>
        <taxon>Eubacteriales</taxon>
        <taxon>Clostridiaceae</taxon>
        <taxon>Clostridium</taxon>
    </lineage>
</organism>
<evidence type="ECO:0000313" key="2">
    <source>
        <dbReference type="Proteomes" id="UP000260025"/>
    </source>
</evidence>
<dbReference type="EMBL" id="QVEV01000004">
    <property type="protein sequence ID" value="RGC17677.1"/>
    <property type="molecule type" value="Genomic_DNA"/>
</dbReference>
<comment type="caution">
    <text evidence="1">The sequence shown here is derived from an EMBL/GenBank/DDBJ whole genome shotgun (WGS) entry which is preliminary data.</text>
</comment>
<name>A0A3E2W100_CLOIN</name>
<reference evidence="1 2" key="1">
    <citation type="submission" date="2018-08" db="EMBL/GenBank/DDBJ databases">
        <title>A genome reference for cultivated species of the human gut microbiota.</title>
        <authorList>
            <person name="Zou Y."/>
            <person name="Xue W."/>
            <person name="Luo G."/>
        </authorList>
    </citation>
    <scope>NUCLEOTIDE SEQUENCE [LARGE SCALE GENOMIC DNA]</scope>
    <source>
        <strain evidence="1 2">OF01-2LB</strain>
    </source>
</reference>
<dbReference type="RefSeq" id="WP_117442244.1">
    <property type="nucleotide sequence ID" value="NZ_JAJFEN010000005.1"/>
</dbReference>
<gene>
    <name evidence="1" type="ORF">DXA38_05030</name>
</gene>
<protein>
    <submittedName>
        <fullName evidence="1">Uncharacterized protein</fullName>
    </submittedName>
</protein>
<sequence length="153" mass="18299">MKNEIKISGLRRGIKEGEILKIEDLMNQIDLGLFNEEMYNELKTQKNVLSNRDKKYILKVLTNSKLESKENVLKAIICFAIWQPDEAIRQARRKGIFRYKVFGNKGKTKARYYLDYLISKKEVLGFSEKNNKYLKQKYELEWLESFYKKTEKK</sequence>